<feature type="transmembrane region" description="Helical" evidence="1">
    <location>
        <begin position="28"/>
        <end position="48"/>
    </location>
</feature>
<keyword evidence="4" id="KW-1185">Reference proteome</keyword>
<dbReference type="EnsemblMetazoa" id="ASIC014517-RA">
    <property type="protein sequence ID" value="ASIC014517-PA"/>
    <property type="gene ID" value="ASIC014517"/>
</dbReference>
<evidence type="ECO:0000313" key="2">
    <source>
        <dbReference type="EMBL" id="KFB46524.1"/>
    </source>
</evidence>
<keyword evidence="1" id="KW-0812">Transmembrane</keyword>
<evidence type="ECO:0000313" key="3">
    <source>
        <dbReference type="EnsemblMetazoa" id="ASIC014517-PA"/>
    </source>
</evidence>
<dbReference type="EMBL" id="ATLV01021436">
    <property type="status" value="NOT_ANNOTATED_CDS"/>
    <property type="molecule type" value="Genomic_DNA"/>
</dbReference>
<dbReference type="EMBL" id="KE525318">
    <property type="protein sequence ID" value="KFB46524.1"/>
    <property type="molecule type" value="Genomic_DNA"/>
</dbReference>
<accession>A0A084W8I0</accession>
<sequence>MIVLMESLRSMGSINRAHFPSKTKLANLNMTTLVMMMVMVVVVMNNNYINAYLSKRSIGHRGEPVARFGVEGS</sequence>
<dbReference type="VEuPathDB" id="VectorBase:ASIC014517"/>
<organism evidence="2">
    <name type="scientific">Anopheles sinensis</name>
    <name type="common">Mosquito</name>
    <dbReference type="NCBI Taxonomy" id="74873"/>
    <lineage>
        <taxon>Eukaryota</taxon>
        <taxon>Metazoa</taxon>
        <taxon>Ecdysozoa</taxon>
        <taxon>Arthropoda</taxon>
        <taxon>Hexapoda</taxon>
        <taxon>Insecta</taxon>
        <taxon>Pterygota</taxon>
        <taxon>Neoptera</taxon>
        <taxon>Endopterygota</taxon>
        <taxon>Diptera</taxon>
        <taxon>Nematocera</taxon>
        <taxon>Culicoidea</taxon>
        <taxon>Culicidae</taxon>
        <taxon>Anophelinae</taxon>
        <taxon>Anopheles</taxon>
    </lineage>
</organism>
<protein>
    <submittedName>
        <fullName evidence="2 3">ABC transporter permease protein</fullName>
    </submittedName>
</protein>
<gene>
    <name evidence="2" type="ORF">ZHAS_00014517</name>
</gene>
<reference evidence="2 4" key="1">
    <citation type="journal article" date="2014" name="BMC Genomics">
        <title>Genome sequence of Anopheles sinensis provides insight into genetics basis of mosquito competence for malaria parasites.</title>
        <authorList>
            <person name="Zhou D."/>
            <person name="Zhang D."/>
            <person name="Ding G."/>
            <person name="Shi L."/>
            <person name="Hou Q."/>
            <person name="Ye Y."/>
            <person name="Xu Y."/>
            <person name="Zhou H."/>
            <person name="Xiong C."/>
            <person name="Li S."/>
            <person name="Yu J."/>
            <person name="Hong S."/>
            <person name="Yu X."/>
            <person name="Zou P."/>
            <person name="Chen C."/>
            <person name="Chang X."/>
            <person name="Wang W."/>
            <person name="Lv Y."/>
            <person name="Sun Y."/>
            <person name="Ma L."/>
            <person name="Shen B."/>
            <person name="Zhu C."/>
        </authorList>
    </citation>
    <scope>NUCLEOTIDE SEQUENCE [LARGE SCALE GENOMIC DNA]</scope>
</reference>
<reference evidence="3" key="2">
    <citation type="submission" date="2020-05" db="UniProtKB">
        <authorList>
            <consortium name="EnsemblMetazoa"/>
        </authorList>
    </citation>
    <scope>IDENTIFICATION</scope>
</reference>
<keyword evidence="1" id="KW-0472">Membrane</keyword>
<keyword evidence="1" id="KW-1133">Transmembrane helix</keyword>
<dbReference type="Proteomes" id="UP000030765">
    <property type="component" value="Unassembled WGS sequence"/>
</dbReference>
<evidence type="ECO:0000313" key="4">
    <source>
        <dbReference type="Proteomes" id="UP000030765"/>
    </source>
</evidence>
<name>A0A084W8I0_ANOSI</name>
<dbReference type="AlphaFoldDB" id="A0A084W8I0"/>
<proteinExistence type="predicted"/>
<evidence type="ECO:0000256" key="1">
    <source>
        <dbReference type="SAM" id="Phobius"/>
    </source>
</evidence>